<dbReference type="AlphaFoldDB" id="A0A2Z6NPE6"/>
<gene>
    <name evidence="1" type="ORF">TSUD_28650</name>
</gene>
<evidence type="ECO:0000313" key="1">
    <source>
        <dbReference type="EMBL" id="GAU43923.1"/>
    </source>
</evidence>
<evidence type="ECO:0000313" key="2">
    <source>
        <dbReference type="Proteomes" id="UP000242715"/>
    </source>
</evidence>
<dbReference type="EMBL" id="DF974002">
    <property type="protein sequence ID" value="GAU43923.1"/>
    <property type="molecule type" value="Genomic_DNA"/>
</dbReference>
<proteinExistence type="predicted"/>
<protein>
    <submittedName>
        <fullName evidence="1">Uncharacterized protein</fullName>
    </submittedName>
</protein>
<reference evidence="2" key="1">
    <citation type="journal article" date="2017" name="Front. Plant Sci.">
        <title>Climate Clever Clovers: New Paradigm to Reduce the Environmental Footprint of Ruminants by Breeding Low Methanogenic Forages Utilizing Haplotype Variation.</title>
        <authorList>
            <person name="Kaur P."/>
            <person name="Appels R."/>
            <person name="Bayer P.E."/>
            <person name="Keeble-Gagnere G."/>
            <person name="Wang J."/>
            <person name="Hirakawa H."/>
            <person name="Shirasawa K."/>
            <person name="Vercoe P."/>
            <person name="Stefanova K."/>
            <person name="Durmic Z."/>
            <person name="Nichols P."/>
            <person name="Revell C."/>
            <person name="Isobe S.N."/>
            <person name="Edwards D."/>
            <person name="Erskine W."/>
        </authorList>
    </citation>
    <scope>NUCLEOTIDE SEQUENCE [LARGE SCALE GENOMIC DNA]</scope>
    <source>
        <strain evidence="2">cv. Daliak</strain>
    </source>
</reference>
<keyword evidence="2" id="KW-1185">Reference proteome</keyword>
<organism evidence="1 2">
    <name type="scientific">Trifolium subterraneum</name>
    <name type="common">Subterranean clover</name>
    <dbReference type="NCBI Taxonomy" id="3900"/>
    <lineage>
        <taxon>Eukaryota</taxon>
        <taxon>Viridiplantae</taxon>
        <taxon>Streptophyta</taxon>
        <taxon>Embryophyta</taxon>
        <taxon>Tracheophyta</taxon>
        <taxon>Spermatophyta</taxon>
        <taxon>Magnoliopsida</taxon>
        <taxon>eudicotyledons</taxon>
        <taxon>Gunneridae</taxon>
        <taxon>Pentapetalae</taxon>
        <taxon>rosids</taxon>
        <taxon>fabids</taxon>
        <taxon>Fabales</taxon>
        <taxon>Fabaceae</taxon>
        <taxon>Papilionoideae</taxon>
        <taxon>50 kb inversion clade</taxon>
        <taxon>NPAAA clade</taxon>
        <taxon>Hologalegina</taxon>
        <taxon>IRL clade</taxon>
        <taxon>Trifolieae</taxon>
        <taxon>Trifolium</taxon>
    </lineage>
</organism>
<name>A0A2Z6NPE6_TRISU</name>
<dbReference type="Proteomes" id="UP000242715">
    <property type="component" value="Unassembled WGS sequence"/>
</dbReference>
<sequence length="68" mass="7819">MSTSQLGLASIPLSSVHLQERGPKNQLRIRISHARISTNNFIRNRKKDRNGQMKIYELVQIESTCLKI</sequence>
<accession>A0A2Z6NPE6</accession>